<dbReference type="InterPro" id="IPR037523">
    <property type="entry name" value="VOC_core"/>
</dbReference>
<evidence type="ECO:0000313" key="2">
    <source>
        <dbReference type="EMBL" id="NYD23384.1"/>
    </source>
</evidence>
<dbReference type="PROSITE" id="PS51819">
    <property type="entry name" value="VOC"/>
    <property type="match status" value="1"/>
</dbReference>
<dbReference type="Proteomes" id="UP000521922">
    <property type="component" value="Unassembled WGS sequence"/>
</dbReference>
<dbReference type="CDD" id="cd06587">
    <property type="entry name" value="VOC"/>
    <property type="match status" value="1"/>
</dbReference>
<dbReference type="PANTHER" id="PTHR35908:SF1">
    <property type="entry name" value="CONSERVED PROTEIN"/>
    <property type="match status" value="1"/>
</dbReference>
<gene>
    <name evidence="2" type="ORF">BJ968_002924</name>
</gene>
<dbReference type="EMBL" id="JACCBB010000001">
    <property type="protein sequence ID" value="NYD23384.1"/>
    <property type="molecule type" value="Genomic_DNA"/>
</dbReference>
<dbReference type="SUPFAM" id="SSF54593">
    <property type="entry name" value="Glyoxalase/Bleomycin resistance protein/Dihydroxybiphenyl dioxygenase"/>
    <property type="match status" value="1"/>
</dbReference>
<reference evidence="2 3" key="1">
    <citation type="submission" date="2020-07" db="EMBL/GenBank/DDBJ databases">
        <title>Sequencing the genomes of 1000 actinobacteria strains.</title>
        <authorList>
            <person name="Klenk H.-P."/>
        </authorList>
    </citation>
    <scope>NUCLEOTIDE SEQUENCE [LARGE SCALE GENOMIC DNA]</scope>
    <source>
        <strain evidence="2 3">DSM 7487</strain>
    </source>
</reference>
<name>A0A7Y9DMR4_9ACTN</name>
<keyword evidence="3" id="KW-1185">Reference proteome</keyword>
<keyword evidence="2" id="KW-0456">Lyase</keyword>
<evidence type="ECO:0000259" key="1">
    <source>
        <dbReference type="PROSITE" id="PS51819"/>
    </source>
</evidence>
<dbReference type="RefSeq" id="WP_179753073.1">
    <property type="nucleotide sequence ID" value="NZ_BAAAGN010000010.1"/>
</dbReference>
<dbReference type="GO" id="GO:0016829">
    <property type="term" value="F:lyase activity"/>
    <property type="evidence" value="ECO:0007669"/>
    <property type="project" value="UniProtKB-KW"/>
</dbReference>
<evidence type="ECO:0000313" key="3">
    <source>
        <dbReference type="Proteomes" id="UP000521922"/>
    </source>
</evidence>
<comment type="caution">
    <text evidence="2">The sequence shown here is derived from an EMBL/GenBank/DDBJ whole genome shotgun (WGS) entry which is preliminary data.</text>
</comment>
<dbReference type="InterPro" id="IPR029068">
    <property type="entry name" value="Glyas_Bleomycin-R_OHBP_Dase"/>
</dbReference>
<dbReference type="AlphaFoldDB" id="A0A7Y9DMR4"/>
<dbReference type="InterPro" id="IPR041581">
    <property type="entry name" value="Glyoxalase_6"/>
</dbReference>
<accession>A0A7Y9DMR4</accession>
<organism evidence="2 3">
    <name type="scientific">Kineococcus aurantiacus</name>
    <dbReference type="NCBI Taxonomy" id="37633"/>
    <lineage>
        <taxon>Bacteria</taxon>
        <taxon>Bacillati</taxon>
        <taxon>Actinomycetota</taxon>
        <taxon>Actinomycetes</taxon>
        <taxon>Kineosporiales</taxon>
        <taxon>Kineosporiaceae</taxon>
        <taxon>Kineococcus</taxon>
    </lineage>
</organism>
<protein>
    <submittedName>
        <fullName evidence="2">Putative enzyme related to lactoylglutathione lyase</fullName>
    </submittedName>
</protein>
<feature type="domain" description="VOC" evidence="1">
    <location>
        <begin position="4"/>
        <end position="114"/>
    </location>
</feature>
<dbReference type="Pfam" id="PF18029">
    <property type="entry name" value="Glyoxalase_6"/>
    <property type="match status" value="1"/>
</dbReference>
<dbReference type="Gene3D" id="3.10.180.10">
    <property type="entry name" value="2,3-Dihydroxybiphenyl 1,2-Dioxygenase, domain 1"/>
    <property type="match status" value="1"/>
</dbReference>
<sequence length="115" mass="12519">MIGTVDEVVIDCAEPAVLAAFWARVLGGEPVGRDEAWWSVVPPGWTQLAFQKVPETKTVKNRLHLDVRVDDVEAAAARAEALGARRVGPVHHDRAGSFQVLLDPEGNEWCVVKPA</sequence>
<dbReference type="PANTHER" id="PTHR35908">
    <property type="entry name" value="HYPOTHETICAL FUSION PROTEIN"/>
    <property type="match status" value="1"/>
</dbReference>
<proteinExistence type="predicted"/>